<feature type="compositionally biased region" description="Polar residues" evidence="17">
    <location>
        <begin position="199"/>
        <end position="222"/>
    </location>
</feature>
<comment type="subcellular location">
    <subcellularLocation>
        <location evidence="2">Mitochondrion membrane</location>
    </subcellularLocation>
</comment>
<dbReference type="PANTHER" id="PTHR23076">
    <property type="entry name" value="METALLOPROTEASE M41 FTSH"/>
    <property type="match status" value="1"/>
</dbReference>
<dbReference type="Pfam" id="PF00004">
    <property type="entry name" value="AAA"/>
    <property type="match status" value="1"/>
</dbReference>
<evidence type="ECO:0000256" key="6">
    <source>
        <dbReference type="ARBA" id="ARBA00022670"/>
    </source>
</evidence>
<dbReference type="FunFam" id="1.20.58.760:FF:000002">
    <property type="entry name" value="ATP-dependent zinc metalloprotease FtsH"/>
    <property type="match status" value="1"/>
</dbReference>
<evidence type="ECO:0000256" key="19">
    <source>
        <dbReference type="SAM" id="SignalP"/>
    </source>
</evidence>
<keyword evidence="8" id="KW-0479">Metal-binding</keyword>
<dbReference type="Pfam" id="PF01434">
    <property type="entry name" value="Peptidase_M41"/>
    <property type="match status" value="1"/>
</dbReference>
<evidence type="ECO:0000313" key="21">
    <source>
        <dbReference type="Proteomes" id="UP000887572"/>
    </source>
</evidence>
<comment type="cofactor">
    <cofactor evidence="1">
        <name>Zn(2+)</name>
        <dbReference type="ChEBI" id="CHEBI:29105"/>
    </cofactor>
</comment>
<dbReference type="InterPro" id="IPR041569">
    <property type="entry name" value="AAA_lid_3"/>
</dbReference>
<dbReference type="Proteomes" id="UP000887572">
    <property type="component" value="Unplaced"/>
</dbReference>
<evidence type="ECO:0000256" key="5">
    <source>
        <dbReference type="ARBA" id="ARBA00010550"/>
    </source>
</evidence>
<keyword evidence="12" id="KW-0067">ATP-binding</keyword>
<evidence type="ECO:0000256" key="9">
    <source>
        <dbReference type="ARBA" id="ARBA00022741"/>
    </source>
</evidence>
<evidence type="ECO:0000256" key="17">
    <source>
        <dbReference type="SAM" id="MobiDB-lite"/>
    </source>
</evidence>
<dbReference type="WBParaSite" id="Gr19_v10_g7571.t2">
    <property type="protein sequence ID" value="Gr19_v10_g7571.t2"/>
    <property type="gene ID" value="Gr19_v10_g7571"/>
</dbReference>
<protein>
    <submittedName>
        <fullName evidence="22">AAA+ ATPase domain-containing protein</fullName>
    </submittedName>
</protein>
<keyword evidence="14" id="KW-0482">Metalloprotease</keyword>
<dbReference type="GO" id="GO:0046872">
    <property type="term" value="F:metal ion binding"/>
    <property type="evidence" value="ECO:0007669"/>
    <property type="project" value="UniProtKB-KW"/>
</dbReference>
<evidence type="ECO:0000256" key="11">
    <source>
        <dbReference type="ARBA" id="ARBA00022833"/>
    </source>
</evidence>
<keyword evidence="13 18" id="KW-1133">Transmembrane helix</keyword>
<dbReference type="Gene3D" id="3.40.50.300">
    <property type="entry name" value="P-loop containing nucleotide triphosphate hydrolases"/>
    <property type="match status" value="1"/>
</dbReference>
<comment type="similarity">
    <text evidence="4">In the C-terminal section; belongs to the peptidase M41 family.</text>
</comment>
<dbReference type="AlphaFoldDB" id="A0A914I7A7"/>
<dbReference type="InterPro" id="IPR027417">
    <property type="entry name" value="P-loop_NTPase"/>
</dbReference>
<dbReference type="InterPro" id="IPR003959">
    <property type="entry name" value="ATPase_AAA_core"/>
</dbReference>
<dbReference type="HAMAP" id="MF_01458">
    <property type="entry name" value="FtsH"/>
    <property type="match status" value="1"/>
</dbReference>
<keyword evidence="11" id="KW-0862">Zinc</keyword>
<evidence type="ECO:0000256" key="16">
    <source>
        <dbReference type="ARBA" id="ARBA00023136"/>
    </source>
</evidence>
<sequence>MNLKFVISVLFVYFFAHSTKANFEDTRCRCTCPSTEYFSSKNKTPAEHYRRYYTKTNLNSANCNTQAVVKQVVLNDVDASRLDAFLANCNCRFESRNSLLLKVVVIFVICVLLGLGSYMMYLGLPYLVVVEPMLRREQPFIPYRRHGDDDDDVCLNTFWFQDPSSDVSDTMVASDLDEPTMEENIFANPRTSGVEEASSEQQRPSELQMRSKQANQQHSGGTTLHERVLNRVASEQSKWKNSVEEQRRNVLDHSQMFSQMHRIRLASPLGLYIRWRGIHSFRRGRMMKTADAVGQTSTGSSDQAWWLRLIAPSRASPSPSTTDYEVFKQQDSIGESGTNSNKPVMVVRLADAPGGRLSTFLGRVGESVVIYVAKLVTLAVLFVGGCQLLLWYFGIKKVTVHTGGTSLLESLTDQPSWTTDKVDVTFEDVRGMDEAKSEVEEIVDYLRDPRRYTNLGARLPKGVLLVGAPGTGKTLLARAIAGEADCPFFHAVGSEFDEILVGQGAKRVRELFRLAKENQPCVVFIDEIDSVGSKRTNSAIHPHANQTINQLLAEMDGFEQNQGVIVIGATNRVDNLDKALLRPGRFDVQVTVSKPDLPGRKDIFRLYLDKIVHGDIHITQLAKGTTGFTGADIENLVNQAALKAAKEGAKEVNMRHLDEARDRVLMGPERIKGRLPDEEENRNTAYHEAGHAIVALFTKHADPIHKVTIIPRGSSLGHTSQLPEKDRHQTSRAQLLATLDVAMGGRVAEELTFGQENISTGASSDLRHCSQVAEQMVKVFGMSDRVGLRDFSLEPIESENGFRADRGPGTSEMIDQEIKNLLQQSYERVKDLLTRRKKEHLLLAEALMEHETLSKSDIEKLLKGEKLSKPPPPPKQQQNKGRTLAIGKKAKEEGGRG</sequence>
<dbReference type="GO" id="GO:0016887">
    <property type="term" value="F:ATP hydrolysis activity"/>
    <property type="evidence" value="ECO:0007669"/>
    <property type="project" value="InterPro"/>
</dbReference>
<evidence type="ECO:0000256" key="3">
    <source>
        <dbReference type="ARBA" id="ARBA00007264"/>
    </source>
</evidence>
<evidence type="ECO:0000256" key="7">
    <source>
        <dbReference type="ARBA" id="ARBA00022692"/>
    </source>
</evidence>
<feature type="domain" description="AAA+ ATPase" evidence="20">
    <location>
        <begin position="459"/>
        <end position="596"/>
    </location>
</feature>
<dbReference type="GO" id="GO:0004222">
    <property type="term" value="F:metalloendopeptidase activity"/>
    <property type="evidence" value="ECO:0007669"/>
    <property type="project" value="InterPro"/>
</dbReference>
<dbReference type="GO" id="GO:0005765">
    <property type="term" value="C:lysosomal membrane"/>
    <property type="evidence" value="ECO:0007669"/>
    <property type="project" value="InterPro"/>
</dbReference>
<feature type="region of interest" description="Disordered" evidence="17">
    <location>
        <begin position="187"/>
        <end position="226"/>
    </location>
</feature>
<evidence type="ECO:0000256" key="14">
    <source>
        <dbReference type="ARBA" id="ARBA00023049"/>
    </source>
</evidence>
<keyword evidence="9" id="KW-0547">Nucleotide-binding</keyword>
<dbReference type="Pfam" id="PF05434">
    <property type="entry name" value="Tmemb_9"/>
    <property type="match status" value="1"/>
</dbReference>
<feature type="region of interest" description="Disordered" evidence="17">
    <location>
        <begin position="861"/>
        <end position="897"/>
    </location>
</feature>
<keyword evidence="19" id="KW-0732">Signal</keyword>
<evidence type="ECO:0000256" key="4">
    <source>
        <dbReference type="ARBA" id="ARBA00010044"/>
    </source>
</evidence>
<feature type="chain" id="PRO_5037989750" evidence="19">
    <location>
        <begin position="22"/>
        <end position="897"/>
    </location>
</feature>
<evidence type="ECO:0000256" key="2">
    <source>
        <dbReference type="ARBA" id="ARBA00004325"/>
    </source>
</evidence>
<name>A0A914I7A7_GLORO</name>
<evidence type="ECO:0000256" key="12">
    <source>
        <dbReference type="ARBA" id="ARBA00022840"/>
    </source>
</evidence>
<dbReference type="InterPro" id="IPR037219">
    <property type="entry name" value="Peptidase_M41-like"/>
</dbReference>
<comment type="similarity">
    <text evidence="5">In the N-terminal section; belongs to the AAA ATPase family.</text>
</comment>
<keyword evidence="6" id="KW-0645">Protease</keyword>
<feature type="transmembrane region" description="Helical" evidence="18">
    <location>
        <begin position="99"/>
        <end position="129"/>
    </location>
</feature>
<dbReference type="Gene3D" id="1.10.8.60">
    <property type="match status" value="1"/>
</dbReference>
<evidence type="ECO:0000259" key="20">
    <source>
        <dbReference type="SMART" id="SM00382"/>
    </source>
</evidence>
<accession>A0A914I7A7</accession>
<dbReference type="SUPFAM" id="SSF140990">
    <property type="entry name" value="FtsH protease domain-like"/>
    <property type="match status" value="1"/>
</dbReference>
<evidence type="ECO:0000256" key="8">
    <source>
        <dbReference type="ARBA" id="ARBA00022723"/>
    </source>
</evidence>
<proteinExistence type="inferred from homology"/>
<dbReference type="PANTHER" id="PTHR23076:SF97">
    <property type="entry name" value="ATP-DEPENDENT ZINC METALLOPROTEASE YME1L1"/>
    <property type="match status" value="1"/>
</dbReference>
<dbReference type="FunFam" id="1.10.8.60:FF:000001">
    <property type="entry name" value="ATP-dependent zinc metalloprotease FtsH"/>
    <property type="match status" value="1"/>
</dbReference>
<evidence type="ECO:0000256" key="13">
    <source>
        <dbReference type="ARBA" id="ARBA00022989"/>
    </source>
</evidence>
<dbReference type="GO" id="GO:0005743">
    <property type="term" value="C:mitochondrial inner membrane"/>
    <property type="evidence" value="ECO:0007669"/>
    <property type="project" value="TreeGrafter"/>
</dbReference>
<evidence type="ECO:0000256" key="1">
    <source>
        <dbReference type="ARBA" id="ARBA00001947"/>
    </source>
</evidence>
<evidence type="ECO:0000256" key="18">
    <source>
        <dbReference type="SAM" id="Phobius"/>
    </source>
</evidence>
<organism evidence="21 22">
    <name type="scientific">Globodera rostochiensis</name>
    <name type="common">Golden nematode worm</name>
    <name type="synonym">Heterodera rostochiensis</name>
    <dbReference type="NCBI Taxonomy" id="31243"/>
    <lineage>
        <taxon>Eukaryota</taxon>
        <taxon>Metazoa</taxon>
        <taxon>Ecdysozoa</taxon>
        <taxon>Nematoda</taxon>
        <taxon>Chromadorea</taxon>
        <taxon>Rhabditida</taxon>
        <taxon>Tylenchina</taxon>
        <taxon>Tylenchomorpha</taxon>
        <taxon>Tylenchoidea</taxon>
        <taxon>Heteroderidae</taxon>
        <taxon>Heteroderinae</taxon>
        <taxon>Globodera</taxon>
    </lineage>
</organism>
<dbReference type="CDD" id="cd19501">
    <property type="entry name" value="RecA-like_FtsH"/>
    <property type="match status" value="1"/>
</dbReference>
<dbReference type="GO" id="GO:0007005">
    <property type="term" value="P:mitochondrion organization"/>
    <property type="evidence" value="ECO:0007669"/>
    <property type="project" value="TreeGrafter"/>
</dbReference>
<keyword evidence="15" id="KW-0496">Mitochondrion</keyword>
<comment type="similarity">
    <text evidence="3">Belongs to the TMEM9 family.</text>
</comment>
<reference evidence="22" key="1">
    <citation type="submission" date="2022-11" db="UniProtKB">
        <authorList>
            <consortium name="WormBaseParasite"/>
        </authorList>
    </citation>
    <scope>IDENTIFICATION</scope>
</reference>
<dbReference type="GO" id="GO:0006515">
    <property type="term" value="P:protein quality control for misfolded or incompletely synthesized proteins"/>
    <property type="evidence" value="ECO:0007669"/>
    <property type="project" value="TreeGrafter"/>
</dbReference>
<dbReference type="InterPro" id="IPR000642">
    <property type="entry name" value="Peptidase_M41"/>
</dbReference>
<feature type="signal peptide" evidence="19">
    <location>
        <begin position="1"/>
        <end position="21"/>
    </location>
</feature>
<dbReference type="SUPFAM" id="SSF52540">
    <property type="entry name" value="P-loop containing nucleoside triphosphate hydrolases"/>
    <property type="match status" value="1"/>
</dbReference>
<dbReference type="Gene3D" id="1.20.58.760">
    <property type="entry name" value="Peptidase M41"/>
    <property type="match status" value="1"/>
</dbReference>
<evidence type="ECO:0000313" key="22">
    <source>
        <dbReference type="WBParaSite" id="Gr19_v10_g7571.t2"/>
    </source>
</evidence>
<dbReference type="InterPro" id="IPR003593">
    <property type="entry name" value="AAA+_ATPase"/>
</dbReference>
<dbReference type="GO" id="GO:0004176">
    <property type="term" value="F:ATP-dependent peptidase activity"/>
    <property type="evidence" value="ECO:0007669"/>
    <property type="project" value="InterPro"/>
</dbReference>
<keyword evidence="16 18" id="KW-0472">Membrane</keyword>
<dbReference type="GO" id="GO:0005524">
    <property type="term" value="F:ATP binding"/>
    <property type="evidence" value="ECO:0007669"/>
    <property type="project" value="UniProtKB-KW"/>
</dbReference>
<keyword evidence="10" id="KW-0378">Hydrolase</keyword>
<dbReference type="SMART" id="SM00382">
    <property type="entry name" value="AAA"/>
    <property type="match status" value="1"/>
</dbReference>
<evidence type="ECO:0000256" key="10">
    <source>
        <dbReference type="ARBA" id="ARBA00022801"/>
    </source>
</evidence>
<dbReference type="Pfam" id="PF17862">
    <property type="entry name" value="AAA_lid_3"/>
    <property type="match status" value="1"/>
</dbReference>
<dbReference type="FunFam" id="3.40.50.300:FF:000195">
    <property type="entry name" value="ATP-dependent zinc metalloprotease FTSH 11"/>
    <property type="match status" value="1"/>
</dbReference>
<dbReference type="InterPro" id="IPR008853">
    <property type="entry name" value="TMEM9/TMEM9B"/>
</dbReference>
<dbReference type="InterPro" id="IPR003960">
    <property type="entry name" value="ATPase_AAA_CS"/>
</dbReference>
<dbReference type="InterPro" id="IPR005936">
    <property type="entry name" value="FtsH"/>
</dbReference>
<evidence type="ECO:0000256" key="15">
    <source>
        <dbReference type="ARBA" id="ARBA00023128"/>
    </source>
</evidence>
<keyword evidence="21" id="KW-1185">Reference proteome</keyword>
<keyword evidence="7 18" id="KW-0812">Transmembrane</keyword>
<dbReference type="PROSITE" id="PS00674">
    <property type="entry name" value="AAA"/>
    <property type="match status" value="1"/>
</dbReference>